<evidence type="ECO:0000313" key="2">
    <source>
        <dbReference type="Proteomes" id="UP000321612"/>
    </source>
</evidence>
<protein>
    <submittedName>
        <fullName evidence="1">TIGR02757 family protein</fullName>
    </submittedName>
</protein>
<gene>
    <name evidence="1" type="ORF">ETF27_04135</name>
</gene>
<dbReference type="NCBIfam" id="TIGR02757">
    <property type="entry name" value="TIGR02757 family protein"/>
    <property type="match status" value="1"/>
</dbReference>
<name>A0A5C8GKE3_9BACT</name>
<sequence>MTTLELKRISGKVRQQLIANAATYECREFIANDPSCFMHQVSGERNQETMAFIASCLSYGSRAVFMPKISFLLEAACGEPHDWVRTGAFLNDIPDDFECFYRLYTNHTMVDFFQALREMFLKYGSLRSYVEGYGRRKYASHTATCEKMQGIDAVESLCSFFSARQIKGMVPQNTRSSCKRLCMFLRWMVRQPSAVDLGIWGDFIDKKTLIIPLDTHVFQQGARLGLIEGKSINMTAARQLTNKLARVFPDDPLKGDFALFGADVNG</sequence>
<organism evidence="1 2">
    <name type="scientific">Prevotella brunnea</name>
    <dbReference type="NCBI Taxonomy" id="2508867"/>
    <lineage>
        <taxon>Bacteria</taxon>
        <taxon>Pseudomonadati</taxon>
        <taxon>Bacteroidota</taxon>
        <taxon>Bacteroidia</taxon>
        <taxon>Bacteroidales</taxon>
        <taxon>Prevotellaceae</taxon>
        <taxon>Prevotella</taxon>
    </lineage>
</organism>
<comment type="caution">
    <text evidence="1">The sequence shown here is derived from an EMBL/GenBank/DDBJ whole genome shotgun (WGS) entry which is preliminary data.</text>
</comment>
<dbReference type="InterPro" id="IPR014127">
    <property type="entry name" value="CHP02757"/>
</dbReference>
<reference evidence="2" key="1">
    <citation type="submission" date="2019-05" db="EMBL/GenBank/DDBJ databases">
        <title>Prevotella brunnea sp. nov., isolated from a wound of a patient.</title>
        <authorList>
            <person name="Buhl M."/>
        </authorList>
    </citation>
    <scope>NUCLEOTIDE SEQUENCE [LARGE SCALE GENOMIC DNA]</scope>
    <source>
        <strain evidence="2">A2672</strain>
    </source>
</reference>
<evidence type="ECO:0000313" key="1">
    <source>
        <dbReference type="EMBL" id="TXJ62534.1"/>
    </source>
</evidence>
<dbReference type="Pfam" id="PF09674">
    <property type="entry name" value="DUF2400"/>
    <property type="match status" value="1"/>
</dbReference>
<accession>A0A5C8GKE3</accession>
<dbReference type="Proteomes" id="UP000321612">
    <property type="component" value="Unassembled WGS sequence"/>
</dbReference>
<dbReference type="EMBL" id="SDIK01000026">
    <property type="protein sequence ID" value="TXJ62534.1"/>
    <property type="molecule type" value="Genomic_DNA"/>
</dbReference>
<dbReference type="OrthoDB" id="9773332at2"/>
<keyword evidence="2" id="KW-1185">Reference proteome</keyword>
<dbReference type="AlphaFoldDB" id="A0A5C8GKE3"/>
<proteinExistence type="predicted"/>